<name>A0ABW3G705_9NOCA</name>
<dbReference type="PRINTS" id="PR00080">
    <property type="entry name" value="SDRFAMILY"/>
</dbReference>
<dbReference type="PRINTS" id="PR00081">
    <property type="entry name" value="GDHRDH"/>
</dbReference>
<evidence type="ECO:0000256" key="1">
    <source>
        <dbReference type="ARBA" id="ARBA00006484"/>
    </source>
</evidence>
<comment type="similarity">
    <text evidence="1 3">Belongs to the short-chain dehydrogenases/reductases (SDR) family.</text>
</comment>
<dbReference type="InterPro" id="IPR051911">
    <property type="entry name" value="SDR_oxidoreductase"/>
</dbReference>
<evidence type="ECO:0000313" key="4">
    <source>
        <dbReference type="EMBL" id="MFD0925883.1"/>
    </source>
</evidence>
<keyword evidence="2" id="KW-0560">Oxidoreductase</keyword>
<organism evidence="4 5">
    <name type="scientific">Williamsia deligens</name>
    <dbReference type="NCBI Taxonomy" id="321325"/>
    <lineage>
        <taxon>Bacteria</taxon>
        <taxon>Bacillati</taxon>
        <taxon>Actinomycetota</taxon>
        <taxon>Actinomycetes</taxon>
        <taxon>Mycobacteriales</taxon>
        <taxon>Nocardiaceae</taxon>
        <taxon>Williamsia</taxon>
    </lineage>
</organism>
<accession>A0ABW3G705</accession>
<dbReference type="NCBIfam" id="NF006119">
    <property type="entry name" value="PRK08264.1-5"/>
    <property type="match status" value="1"/>
</dbReference>
<dbReference type="PANTHER" id="PTHR43976">
    <property type="entry name" value="SHORT CHAIN DEHYDROGENASE"/>
    <property type="match status" value="1"/>
</dbReference>
<comment type="caution">
    <text evidence="4">The sequence shown here is derived from an EMBL/GenBank/DDBJ whole genome shotgun (WGS) entry which is preliminary data.</text>
</comment>
<protein>
    <submittedName>
        <fullName evidence="4">SDR family oxidoreductase</fullName>
    </submittedName>
</protein>
<dbReference type="EMBL" id="JBHTIL010000001">
    <property type="protein sequence ID" value="MFD0925883.1"/>
    <property type="molecule type" value="Genomic_DNA"/>
</dbReference>
<dbReference type="Gene3D" id="3.40.50.720">
    <property type="entry name" value="NAD(P)-binding Rossmann-like Domain"/>
    <property type="match status" value="1"/>
</dbReference>
<proteinExistence type="inferred from homology"/>
<dbReference type="InterPro" id="IPR036291">
    <property type="entry name" value="NAD(P)-bd_dom_sf"/>
</dbReference>
<sequence>MSVDLTTSTVLVTGSNRGFGRHLAEQLVARGATVYAAARDPESVDIAGVRAVALDITDHASVTAAAALASDVTVLINNAGIATGASWLSGDVADLHREFETQVFGTSDVIRAFAPLIEANGGGAILNVLSVLSWYATPELGGYSASKAAEWSMTNSVRAELAPRGITVTGLHVGYMDTDLAAGVDGPKSDPAEVATLALDQFAAGVPEIVADEISAQVRAGLSGGVPALYPDLVS</sequence>
<evidence type="ECO:0000313" key="5">
    <source>
        <dbReference type="Proteomes" id="UP001597068"/>
    </source>
</evidence>
<evidence type="ECO:0000256" key="2">
    <source>
        <dbReference type="ARBA" id="ARBA00023002"/>
    </source>
</evidence>
<dbReference type="RefSeq" id="WP_253646201.1">
    <property type="nucleotide sequence ID" value="NZ_BAAAMO010000002.1"/>
</dbReference>
<dbReference type="SUPFAM" id="SSF51735">
    <property type="entry name" value="NAD(P)-binding Rossmann-fold domains"/>
    <property type="match status" value="1"/>
</dbReference>
<dbReference type="Pfam" id="PF00106">
    <property type="entry name" value="adh_short"/>
    <property type="match status" value="1"/>
</dbReference>
<dbReference type="PANTHER" id="PTHR43976:SF16">
    <property type="entry name" value="SHORT-CHAIN DEHYDROGENASE_REDUCTASE FAMILY PROTEIN"/>
    <property type="match status" value="1"/>
</dbReference>
<dbReference type="Proteomes" id="UP001597068">
    <property type="component" value="Unassembled WGS sequence"/>
</dbReference>
<gene>
    <name evidence="4" type="ORF">ACFQ04_09055</name>
</gene>
<reference evidence="5" key="1">
    <citation type="journal article" date="2019" name="Int. J. Syst. Evol. Microbiol.">
        <title>The Global Catalogue of Microorganisms (GCM) 10K type strain sequencing project: providing services to taxonomists for standard genome sequencing and annotation.</title>
        <authorList>
            <consortium name="The Broad Institute Genomics Platform"/>
            <consortium name="The Broad Institute Genome Sequencing Center for Infectious Disease"/>
            <person name="Wu L."/>
            <person name="Ma J."/>
        </authorList>
    </citation>
    <scope>NUCLEOTIDE SEQUENCE [LARGE SCALE GENOMIC DNA]</scope>
    <source>
        <strain evidence="5">CCUG 50873</strain>
    </source>
</reference>
<keyword evidence="5" id="KW-1185">Reference proteome</keyword>
<dbReference type="InterPro" id="IPR002347">
    <property type="entry name" value="SDR_fam"/>
</dbReference>
<evidence type="ECO:0000256" key="3">
    <source>
        <dbReference type="RuleBase" id="RU000363"/>
    </source>
</evidence>